<gene>
    <name evidence="2" type="ORF">GCM10023329_39070</name>
</gene>
<feature type="region of interest" description="Disordered" evidence="1">
    <location>
        <begin position="45"/>
        <end position="73"/>
    </location>
</feature>
<comment type="caution">
    <text evidence="2">The sequence shown here is derived from an EMBL/GenBank/DDBJ whole genome shotgun (WGS) entry which is preliminary data.</text>
</comment>
<accession>A0ABP9ARP1</accession>
<reference evidence="3" key="1">
    <citation type="journal article" date="2019" name="Int. J. Syst. Evol. Microbiol.">
        <title>The Global Catalogue of Microorganisms (GCM) 10K type strain sequencing project: providing services to taxonomists for standard genome sequencing and annotation.</title>
        <authorList>
            <consortium name="The Broad Institute Genomics Platform"/>
            <consortium name="The Broad Institute Genome Sequencing Center for Infectious Disease"/>
            <person name="Wu L."/>
            <person name="Ma J."/>
        </authorList>
    </citation>
    <scope>NUCLEOTIDE SEQUENCE [LARGE SCALE GENOMIC DNA]</scope>
    <source>
        <strain evidence="3">JCM 18324</strain>
    </source>
</reference>
<keyword evidence="3" id="KW-1185">Reference proteome</keyword>
<proteinExistence type="predicted"/>
<feature type="region of interest" description="Disordered" evidence="1">
    <location>
        <begin position="1"/>
        <end position="23"/>
    </location>
</feature>
<name>A0ABP9ARP1_9ACTN</name>
<dbReference type="Proteomes" id="UP001501147">
    <property type="component" value="Unassembled WGS sequence"/>
</dbReference>
<protein>
    <submittedName>
        <fullName evidence="2">Uncharacterized protein</fullName>
    </submittedName>
</protein>
<sequence length="73" mass="7617">MPSTSPDATSGPRAEPSRRSRGSTAAAWLNVNGILRLPLCRSVSSAAPSMRDLRRGSRSATAGTPDAVLVPNR</sequence>
<organism evidence="2 3">
    <name type="scientific">Streptomyces sanyensis</name>
    <dbReference type="NCBI Taxonomy" id="568869"/>
    <lineage>
        <taxon>Bacteria</taxon>
        <taxon>Bacillati</taxon>
        <taxon>Actinomycetota</taxon>
        <taxon>Actinomycetes</taxon>
        <taxon>Kitasatosporales</taxon>
        <taxon>Streptomycetaceae</taxon>
        <taxon>Streptomyces</taxon>
    </lineage>
</organism>
<evidence type="ECO:0000256" key="1">
    <source>
        <dbReference type="SAM" id="MobiDB-lite"/>
    </source>
</evidence>
<evidence type="ECO:0000313" key="2">
    <source>
        <dbReference type="EMBL" id="GAA4784767.1"/>
    </source>
</evidence>
<dbReference type="EMBL" id="BAABJV010000010">
    <property type="protein sequence ID" value="GAA4784767.1"/>
    <property type="molecule type" value="Genomic_DNA"/>
</dbReference>
<evidence type="ECO:0000313" key="3">
    <source>
        <dbReference type="Proteomes" id="UP001501147"/>
    </source>
</evidence>